<sequence length="201" mass="22656">MSEHGAAKRSIASTPVDLDMGEAGLECTFTDTGWFGNDDRHPNNKEECMFRPDTHLLSPDEYPFTSAEKIPKPVLPPLKFPQLLCPNNVNINNTIKQIYVEKFMPSLCKEGDDSNYGSQSTKDIEALRVLSRRIHFDEYTRLIEAKDCAGIEALLTNRAVEERLLKRVLPGQCLKNIQTTEDMVKLVTRAIQRDLSTVASD</sequence>
<keyword evidence="4" id="KW-0057">Aromatic amino acid biosynthesis</keyword>
<keyword evidence="4" id="KW-0028">Amino-acid biosynthesis</keyword>
<evidence type="ECO:0000256" key="6">
    <source>
        <dbReference type="ARBA" id="ARBA00023979"/>
    </source>
</evidence>
<dbReference type="UniPathway" id="UPA00120">
    <property type="reaction ID" value="UER00203"/>
</dbReference>
<evidence type="ECO:0000256" key="5">
    <source>
        <dbReference type="ARBA" id="ARBA00023235"/>
    </source>
</evidence>
<dbReference type="InterPro" id="IPR008238">
    <property type="entry name" value="Chorismate_mutase_AroQ_euk"/>
</dbReference>
<proteinExistence type="predicted"/>
<comment type="catalytic activity">
    <reaction evidence="6">
        <text>chorismate = prephenate</text>
        <dbReference type="Rhea" id="RHEA:13897"/>
        <dbReference type="ChEBI" id="CHEBI:29748"/>
        <dbReference type="ChEBI" id="CHEBI:29934"/>
        <dbReference type="EC" id="5.4.99.5"/>
    </reaction>
    <physiologicalReaction direction="left-to-right" evidence="6">
        <dbReference type="Rhea" id="RHEA:13898"/>
    </physiologicalReaction>
</comment>
<dbReference type="GO" id="GO:0046417">
    <property type="term" value="P:chorismate metabolic process"/>
    <property type="evidence" value="ECO:0007669"/>
    <property type="project" value="InterPro"/>
</dbReference>
<dbReference type="Gene3D" id="1.10.590.10">
    <property type="entry name" value="Chorismate mutase, AroQ class superfamily, eukaryotic"/>
    <property type="match status" value="1"/>
</dbReference>
<comment type="subcellular location">
    <subcellularLocation>
        <location evidence="1">Cytoplasm</location>
    </subcellularLocation>
</comment>
<dbReference type="GO" id="GO:0004106">
    <property type="term" value="F:chorismate mutase activity"/>
    <property type="evidence" value="ECO:0007669"/>
    <property type="project" value="UniProtKB-EC"/>
</dbReference>
<keyword evidence="3" id="KW-0963">Cytoplasm</keyword>
<organism evidence="7 8">
    <name type="scientific">Chytriomyces confervae</name>
    <dbReference type="NCBI Taxonomy" id="246404"/>
    <lineage>
        <taxon>Eukaryota</taxon>
        <taxon>Fungi</taxon>
        <taxon>Fungi incertae sedis</taxon>
        <taxon>Chytridiomycota</taxon>
        <taxon>Chytridiomycota incertae sedis</taxon>
        <taxon>Chytridiomycetes</taxon>
        <taxon>Chytridiales</taxon>
        <taxon>Chytriomycetaceae</taxon>
        <taxon>Chytriomyces</taxon>
    </lineage>
</organism>
<dbReference type="PANTHER" id="PTHR21145:SF12">
    <property type="entry name" value="CHORISMATE MUTASE"/>
    <property type="match status" value="1"/>
</dbReference>
<dbReference type="SUPFAM" id="SSF48600">
    <property type="entry name" value="Chorismate mutase II"/>
    <property type="match status" value="1"/>
</dbReference>
<dbReference type="PANTHER" id="PTHR21145">
    <property type="entry name" value="CHORISMATE MUTASE"/>
    <property type="match status" value="1"/>
</dbReference>
<dbReference type="GO" id="GO:0005737">
    <property type="term" value="C:cytoplasm"/>
    <property type="evidence" value="ECO:0007669"/>
    <property type="project" value="UniProtKB-SubCell"/>
</dbReference>
<dbReference type="Proteomes" id="UP000320333">
    <property type="component" value="Unassembled WGS sequence"/>
</dbReference>
<evidence type="ECO:0000256" key="1">
    <source>
        <dbReference type="ARBA" id="ARBA00004496"/>
    </source>
</evidence>
<evidence type="ECO:0000313" key="8">
    <source>
        <dbReference type="Proteomes" id="UP000320333"/>
    </source>
</evidence>
<gene>
    <name evidence="7" type="primary">ARO7</name>
    <name evidence="7" type="ORF">CcCBS67573_g07236</name>
</gene>
<keyword evidence="5" id="KW-0413">Isomerase</keyword>
<keyword evidence="8" id="KW-1185">Reference proteome</keyword>
<dbReference type="OrthoDB" id="191918at2759"/>
<dbReference type="PROSITE" id="PS51169">
    <property type="entry name" value="CHORISMATE_MUT_3"/>
    <property type="match status" value="1"/>
</dbReference>
<name>A0A507EYN1_9FUNG</name>
<evidence type="ECO:0000256" key="4">
    <source>
        <dbReference type="ARBA" id="ARBA00023222"/>
    </source>
</evidence>
<dbReference type="EC" id="5.4.99.5" evidence="2"/>
<evidence type="ECO:0000256" key="3">
    <source>
        <dbReference type="ARBA" id="ARBA00022490"/>
    </source>
</evidence>
<dbReference type="InterPro" id="IPR036263">
    <property type="entry name" value="Chorismate_II_sf"/>
</dbReference>
<accession>A0A507EYN1</accession>
<evidence type="ECO:0000256" key="2">
    <source>
        <dbReference type="ARBA" id="ARBA00012404"/>
    </source>
</evidence>
<protein>
    <recommendedName>
        <fullName evidence="2">chorismate mutase</fullName>
        <ecNumber evidence="2">5.4.99.5</ecNumber>
    </recommendedName>
</protein>
<dbReference type="EMBL" id="QEAP01000362">
    <property type="protein sequence ID" value="TPX68288.1"/>
    <property type="molecule type" value="Genomic_DNA"/>
</dbReference>
<dbReference type="InterPro" id="IPR037039">
    <property type="entry name" value="CM_AroQ_sf_eucaryotic"/>
</dbReference>
<dbReference type="AlphaFoldDB" id="A0A507EYN1"/>
<comment type="caution">
    <text evidence="7">The sequence shown here is derived from an EMBL/GenBank/DDBJ whole genome shotgun (WGS) entry which is preliminary data.</text>
</comment>
<reference evidence="7 8" key="1">
    <citation type="journal article" date="2019" name="Sci. Rep.">
        <title>Comparative genomics of chytrid fungi reveal insights into the obligate biotrophic and pathogenic lifestyle of Synchytrium endobioticum.</title>
        <authorList>
            <person name="van de Vossenberg B.T.L.H."/>
            <person name="Warris S."/>
            <person name="Nguyen H.D.T."/>
            <person name="van Gent-Pelzer M.P.E."/>
            <person name="Joly D.L."/>
            <person name="van de Geest H.C."/>
            <person name="Bonants P.J.M."/>
            <person name="Smith D.S."/>
            <person name="Levesque C.A."/>
            <person name="van der Lee T.A.J."/>
        </authorList>
    </citation>
    <scope>NUCLEOTIDE SEQUENCE [LARGE SCALE GENOMIC DNA]</scope>
    <source>
        <strain evidence="7 8">CBS 675.73</strain>
    </source>
</reference>
<evidence type="ECO:0000313" key="7">
    <source>
        <dbReference type="EMBL" id="TPX68288.1"/>
    </source>
</evidence>
<dbReference type="GO" id="GO:0009094">
    <property type="term" value="P:L-phenylalanine biosynthetic process"/>
    <property type="evidence" value="ECO:0007669"/>
    <property type="project" value="UniProtKB-KW"/>
</dbReference>
<keyword evidence="4" id="KW-0584">Phenylalanine biosynthesis</keyword>
<dbReference type="STRING" id="246404.A0A507EYN1"/>